<feature type="region of interest" description="Disordered" evidence="1">
    <location>
        <begin position="1"/>
        <end position="39"/>
    </location>
</feature>
<dbReference type="EMBL" id="ASYR01000058">
    <property type="protein sequence ID" value="KAF0646260.1"/>
    <property type="molecule type" value="Genomic_DNA"/>
</dbReference>
<gene>
    <name evidence="2" type="ORF">K701_29605</name>
</gene>
<organism evidence="2 3">
    <name type="scientific">Streptomyces fradiae ATCC 10745 = DSM 40063</name>
    <dbReference type="NCBI Taxonomy" id="1319510"/>
    <lineage>
        <taxon>Bacteria</taxon>
        <taxon>Bacillati</taxon>
        <taxon>Actinomycetota</taxon>
        <taxon>Actinomycetes</taxon>
        <taxon>Kitasatosporales</taxon>
        <taxon>Streptomycetaceae</taxon>
        <taxon>Streptomyces</taxon>
    </lineage>
</organism>
<sequence length="84" mass="8426">MGEGTGVEVGEGDVDGEGGGGGVQRAPPATATASVRPPGPVVAWAQLCADAGPVRAGERRSGHTSATLADTRKARDPYTPRNMI</sequence>
<proteinExistence type="predicted"/>
<accession>A0ABQ6XLQ0</accession>
<protein>
    <submittedName>
        <fullName evidence="2">Uncharacterized protein</fullName>
    </submittedName>
</protein>
<keyword evidence="3" id="KW-1185">Reference proteome</keyword>
<dbReference type="Proteomes" id="UP000731519">
    <property type="component" value="Unassembled WGS sequence"/>
</dbReference>
<comment type="caution">
    <text evidence="2">The sequence shown here is derived from an EMBL/GenBank/DDBJ whole genome shotgun (WGS) entry which is preliminary data.</text>
</comment>
<evidence type="ECO:0000256" key="1">
    <source>
        <dbReference type="SAM" id="MobiDB-lite"/>
    </source>
</evidence>
<reference evidence="2 3" key="1">
    <citation type="submission" date="2013-05" db="EMBL/GenBank/DDBJ databases">
        <title>Genome Sequence of Streptomyces fradiae.</title>
        <authorList>
            <person name="Kirby R."/>
        </authorList>
    </citation>
    <scope>NUCLEOTIDE SEQUENCE [LARGE SCALE GENOMIC DNA]</scope>
    <source>
        <strain evidence="2 3">ATCC 10745</strain>
    </source>
</reference>
<evidence type="ECO:0000313" key="2">
    <source>
        <dbReference type="EMBL" id="KAF0646260.1"/>
    </source>
</evidence>
<feature type="region of interest" description="Disordered" evidence="1">
    <location>
        <begin position="54"/>
        <end position="84"/>
    </location>
</feature>
<name>A0ABQ6XLQ0_STRFR</name>
<evidence type="ECO:0000313" key="3">
    <source>
        <dbReference type="Proteomes" id="UP000731519"/>
    </source>
</evidence>